<comment type="similarity">
    <text evidence="1">Belongs to the iron-containing alcohol dehydrogenase family.</text>
</comment>
<dbReference type="Proteomes" id="UP000321926">
    <property type="component" value="Unassembled WGS sequence"/>
</dbReference>
<name>A0A5C8K763_9BACT</name>
<dbReference type="InterPro" id="IPR044731">
    <property type="entry name" value="BDH-like"/>
</dbReference>
<feature type="domain" description="Fe-containing alcohol dehydrogenase-like C-terminal" evidence="4">
    <location>
        <begin position="191"/>
        <end position="385"/>
    </location>
</feature>
<organism evidence="5 6">
    <name type="scientific">Pontibacter qinzhouensis</name>
    <dbReference type="NCBI Taxonomy" id="2603253"/>
    <lineage>
        <taxon>Bacteria</taxon>
        <taxon>Pseudomonadati</taxon>
        <taxon>Bacteroidota</taxon>
        <taxon>Cytophagia</taxon>
        <taxon>Cytophagales</taxon>
        <taxon>Hymenobacteraceae</taxon>
        <taxon>Pontibacter</taxon>
    </lineage>
</organism>
<dbReference type="GO" id="GO:0008106">
    <property type="term" value="F:alcohol dehydrogenase (NADP+) activity"/>
    <property type="evidence" value="ECO:0007669"/>
    <property type="project" value="TreeGrafter"/>
</dbReference>
<dbReference type="GO" id="GO:1990362">
    <property type="term" value="F:butanol dehydrogenase (NAD+) activity"/>
    <property type="evidence" value="ECO:0007669"/>
    <property type="project" value="InterPro"/>
</dbReference>
<reference evidence="5 6" key="1">
    <citation type="submission" date="2019-08" db="EMBL/GenBank/DDBJ databases">
        <authorList>
            <person name="Shi S."/>
        </authorList>
    </citation>
    <scope>NUCLEOTIDE SEQUENCE [LARGE SCALE GENOMIC DNA]</scope>
    <source>
        <strain evidence="5 6">GY10130</strain>
    </source>
</reference>
<comment type="caution">
    <text evidence="5">The sequence shown here is derived from an EMBL/GenBank/DDBJ whole genome shotgun (WGS) entry which is preliminary data.</text>
</comment>
<accession>A0A5C8K763</accession>
<dbReference type="AlphaFoldDB" id="A0A5C8K763"/>
<dbReference type="Gene3D" id="3.40.50.1970">
    <property type="match status" value="1"/>
</dbReference>
<dbReference type="GO" id="GO:0005829">
    <property type="term" value="C:cytosol"/>
    <property type="evidence" value="ECO:0007669"/>
    <property type="project" value="TreeGrafter"/>
</dbReference>
<gene>
    <name evidence="5" type="ORF">FVR03_08755</name>
</gene>
<dbReference type="Pfam" id="PF25137">
    <property type="entry name" value="ADH_Fe_C"/>
    <property type="match status" value="1"/>
</dbReference>
<dbReference type="CDD" id="cd08187">
    <property type="entry name" value="BDH"/>
    <property type="match status" value="1"/>
</dbReference>
<dbReference type="SUPFAM" id="SSF56796">
    <property type="entry name" value="Dehydroquinate synthase-like"/>
    <property type="match status" value="1"/>
</dbReference>
<dbReference type="RefSeq" id="WP_147921367.1">
    <property type="nucleotide sequence ID" value="NZ_VRTY01000026.1"/>
</dbReference>
<dbReference type="GO" id="GO:1990002">
    <property type="term" value="F:methylglyoxal reductase (NADPH) (acetol producing) activity"/>
    <property type="evidence" value="ECO:0007669"/>
    <property type="project" value="TreeGrafter"/>
</dbReference>
<dbReference type="PANTHER" id="PTHR43633:SF1">
    <property type="entry name" value="ALCOHOL DEHYDROGENASE YQHD"/>
    <property type="match status" value="1"/>
</dbReference>
<dbReference type="InterPro" id="IPR056798">
    <property type="entry name" value="ADH_Fe_C"/>
</dbReference>
<proteinExistence type="inferred from homology"/>
<dbReference type="InterPro" id="IPR018211">
    <property type="entry name" value="ADH_Fe_CS"/>
</dbReference>
<dbReference type="Pfam" id="PF00465">
    <property type="entry name" value="Fe-ADH"/>
    <property type="match status" value="1"/>
</dbReference>
<dbReference type="PROSITE" id="PS00060">
    <property type="entry name" value="ADH_IRON_2"/>
    <property type="match status" value="1"/>
</dbReference>
<dbReference type="EMBL" id="VRTY01000026">
    <property type="protein sequence ID" value="TXK47946.1"/>
    <property type="molecule type" value="Genomic_DNA"/>
</dbReference>
<keyword evidence="6" id="KW-1185">Reference proteome</keyword>
<evidence type="ECO:0000256" key="2">
    <source>
        <dbReference type="ARBA" id="ARBA00023002"/>
    </source>
</evidence>
<evidence type="ECO:0000259" key="3">
    <source>
        <dbReference type="Pfam" id="PF00465"/>
    </source>
</evidence>
<dbReference type="PANTHER" id="PTHR43633">
    <property type="entry name" value="ALCOHOL DEHYDROGENASE YQHD"/>
    <property type="match status" value="1"/>
</dbReference>
<dbReference type="Gene3D" id="1.20.1090.10">
    <property type="entry name" value="Dehydroquinate synthase-like - alpha domain"/>
    <property type="match status" value="1"/>
</dbReference>
<evidence type="ECO:0000259" key="4">
    <source>
        <dbReference type="Pfam" id="PF25137"/>
    </source>
</evidence>
<dbReference type="FunFam" id="3.40.50.1970:FF:000003">
    <property type="entry name" value="Alcohol dehydrogenase, iron-containing"/>
    <property type="match status" value="1"/>
</dbReference>
<evidence type="ECO:0000313" key="5">
    <source>
        <dbReference type="EMBL" id="TXK47946.1"/>
    </source>
</evidence>
<protein>
    <submittedName>
        <fullName evidence="5">Iron-containing alcohol dehydrogenase</fullName>
    </submittedName>
</protein>
<dbReference type="GO" id="GO:0046872">
    <property type="term" value="F:metal ion binding"/>
    <property type="evidence" value="ECO:0007669"/>
    <property type="project" value="InterPro"/>
</dbReference>
<sequence length="387" mass="42559">MNNFKFYNPVKIIFGKGTIAEVAKEVPAGARVLMTYGGGSIKKNGVYEQVMEALKEHTVFEFGGIEPNPHYETLMQAVELAKNEKIDFILSVGGGSVLDGTKFIAAAVVFDQGDPWRFLAEKAAVKLKGAIPFGAVLTLPATGSEMNSGAVITKVATKEKLTFGSPFTFPKFSVLDPETTFSLPPRQISNGIVDAFTHVMEQYLTYPVNAPLQDRIAEGVLLTLIEEGPKVMQNPSDYNAMGNFMWSATMALNGLLSAGVPTDWATHMIGHELTALHGIDHARTLAIVLPSLLRYKSETKKEKLLQYGARIWNITEGSEEERIEAAIQATVKFFNSLDIATTLHEYDVDRATITAIVERFQKRGVRNLGERADIQVEDVEKILEMSL</sequence>
<dbReference type="OrthoDB" id="9801156at2"/>
<keyword evidence="2" id="KW-0560">Oxidoreductase</keyword>
<dbReference type="InterPro" id="IPR001670">
    <property type="entry name" value="ADH_Fe/GldA"/>
</dbReference>
<evidence type="ECO:0000256" key="1">
    <source>
        <dbReference type="ARBA" id="ARBA00007358"/>
    </source>
</evidence>
<evidence type="ECO:0000313" key="6">
    <source>
        <dbReference type="Proteomes" id="UP000321926"/>
    </source>
</evidence>
<feature type="domain" description="Alcohol dehydrogenase iron-type/glycerol dehydrogenase GldA" evidence="3">
    <location>
        <begin position="9"/>
        <end position="177"/>
    </location>
</feature>